<sequence>MNVTINAIGVQHVGNATDIKNTHIYGYLIIGPILILINTPVFLIVMIRKSLRDSYLILAIIFLNSALTGMSAVLVGAKRLSIFAIEKRYIVHYDCVLNVSLFLLTMTFLNGWSLLMNSAERFCVVAFPIYYYIHSKQIAYSLIALQYVIAITAVTCAILASFIEPTRYISHFCSLRHVYNSYFYVGITILGSTASLLSIVIMVIVVVMLKKKFGAEFLSSHSHDRNLANFLKNQKRYTQTALISCCFTFCIRKFSVLDVAPSIMKCIYVLDPTKRSPNVVTACLYLPLLNSFNMVVLFVYRQQDLRNAAVHFKELFHAKQCSKKRQPVTTTGFEE</sequence>
<evidence type="ECO:0000313" key="7">
    <source>
        <dbReference type="Proteomes" id="UP000050640"/>
    </source>
</evidence>
<keyword evidence="2 5" id="KW-0812">Transmembrane</keyword>
<evidence type="ECO:0000256" key="4">
    <source>
        <dbReference type="ARBA" id="ARBA00023136"/>
    </source>
</evidence>
<organism evidence="7 8">
    <name type="scientific">Elaeophora elaphi</name>
    <dbReference type="NCBI Taxonomy" id="1147741"/>
    <lineage>
        <taxon>Eukaryota</taxon>
        <taxon>Metazoa</taxon>
        <taxon>Ecdysozoa</taxon>
        <taxon>Nematoda</taxon>
        <taxon>Chromadorea</taxon>
        <taxon>Rhabditida</taxon>
        <taxon>Spirurina</taxon>
        <taxon>Spiruromorpha</taxon>
        <taxon>Filarioidea</taxon>
        <taxon>Onchocercidae</taxon>
        <taxon>Elaeophora</taxon>
    </lineage>
</organism>
<dbReference type="Gene3D" id="1.20.1070.10">
    <property type="entry name" value="Rhodopsin 7-helix transmembrane proteins"/>
    <property type="match status" value="1"/>
</dbReference>
<accession>A0A0R3S7C5</accession>
<proteinExistence type="predicted"/>
<dbReference type="WBParaSite" id="EEL_0001069701-mRNA-1">
    <property type="protein sequence ID" value="EEL_0001069701-mRNA-1"/>
    <property type="gene ID" value="EEL_0001069701"/>
</dbReference>
<name>A0A0R3S7C5_9BILA</name>
<evidence type="ECO:0000259" key="6">
    <source>
        <dbReference type="PROSITE" id="PS50262"/>
    </source>
</evidence>
<feature type="transmembrane region" description="Helical" evidence="5">
    <location>
        <begin position="183"/>
        <end position="209"/>
    </location>
</feature>
<feature type="transmembrane region" description="Helical" evidence="5">
    <location>
        <begin position="140"/>
        <end position="163"/>
    </location>
</feature>
<feature type="transmembrane region" description="Helical" evidence="5">
    <location>
        <begin position="89"/>
        <end position="109"/>
    </location>
</feature>
<dbReference type="SUPFAM" id="SSF81321">
    <property type="entry name" value="Family A G protein-coupled receptor-like"/>
    <property type="match status" value="1"/>
</dbReference>
<evidence type="ECO:0000256" key="5">
    <source>
        <dbReference type="SAM" id="Phobius"/>
    </source>
</evidence>
<feature type="domain" description="G-protein coupled receptors family 1 profile" evidence="6">
    <location>
        <begin position="37"/>
        <end position="298"/>
    </location>
</feature>
<evidence type="ECO:0000313" key="8">
    <source>
        <dbReference type="WBParaSite" id="EEL_0001069701-mRNA-1"/>
    </source>
</evidence>
<feature type="transmembrane region" description="Helical" evidence="5">
    <location>
        <begin position="54"/>
        <end position="77"/>
    </location>
</feature>
<reference evidence="8" key="1">
    <citation type="submission" date="2017-02" db="UniProtKB">
        <authorList>
            <consortium name="WormBaseParasite"/>
        </authorList>
    </citation>
    <scope>IDENTIFICATION</scope>
</reference>
<evidence type="ECO:0000256" key="1">
    <source>
        <dbReference type="ARBA" id="ARBA00004370"/>
    </source>
</evidence>
<dbReference type="InterPro" id="IPR017452">
    <property type="entry name" value="GPCR_Rhodpsn_7TM"/>
</dbReference>
<evidence type="ECO:0000256" key="2">
    <source>
        <dbReference type="ARBA" id="ARBA00022692"/>
    </source>
</evidence>
<keyword evidence="7" id="KW-1185">Reference proteome</keyword>
<evidence type="ECO:0000256" key="3">
    <source>
        <dbReference type="ARBA" id="ARBA00022989"/>
    </source>
</evidence>
<dbReference type="PROSITE" id="PS50262">
    <property type="entry name" value="G_PROTEIN_RECEP_F1_2"/>
    <property type="match status" value="1"/>
</dbReference>
<feature type="transmembrane region" description="Helical" evidence="5">
    <location>
        <begin position="279"/>
        <end position="300"/>
    </location>
</feature>
<keyword evidence="4 5" id="KW-0472">Membrane</keyword>
<dbReference type="AlphaFoldDB" id="A0A0R3S7C5"/>
<dbReference type="Proteomes" id="UP000050640">
    <property type="component" value="Unplaced"/>
</dbReference>
<feature type="transmembrane region" description="Helical" evidence="5">
    <location>
        <begin position="24"/>
        <end position="48"/>
    </location>
</feature>
<keyword evidence="3 5" id="KW-1133">Transmembrane helix</keyword>
<protein>
    <submittedName>
        <fullName evidence="8">G_PROTEIN_RECEP_F1_2 domain-containing protein</fullName>
    </submittedName>
</protein>
<dbReference type="GO" id="GO:0016020">
    <property type="term" value="C:membrane"/>
    <property type="evidence" value="ECO:0007669"/>
    <property type="project" value="UniProtKB-SubCell"/>
</dbReference>
<comment type="subcellular location">
    <subcellularLocation>
        <location evidence="1">Membrane</location>
    </subcellularLocation>
</comment>